<sequence length="222" mass="21896">MTALLRYQSALLLRSQRWLPPVLLYGIFVAVGAQAGDPVLDSLGYAAAALLPVTAWLVRLCATQEPAAARHVTAAASSPGRTHRAALLTALGAAGVLGAAGTVVIMAMSDWASADHRVEVAPVAAAAAGLAGAVVCALTGAAVGALCTWPLLRSPGWSLALTALAALLSLVTTGSPAQAAVTGLISGSRTGTVHVPLLPLAVAALVACAAGAVACAVSSRRA</sequence>
<gene>
    <name evidence="2" type="ORF">ACFQVC_01345</name>
</gene>
<accession>A0ABW2JBK2</accession>
<evidence type="ECO:0000256" key="1">
    <source>
        <dbReference type="SAM" id="Phobius"/>
    </source>
</evidence>
<protein>
    <submittedName>
        <fullName evidence="2">ABC transporter</fullName>
    </submittedName>
</protein>
<dbReference type="Proteomes" id="UP001596523">
    <property type="component" value="Unassembled WGS sequence"/>
</dbReference>
<organism evidence="2 3">
    <name type="scientific">Streptomyces monticola</name>
    <dbReference type="NCBI Taxonomy" id="2666263"/>
    <lineage>
        <taxon>Bacteria</taxon>
        <taxon>Bacillati</taxon>
        <taxon>Actinomycetota</taxon>
        <taxon>Actinomycetes</taxon>
        <taxon>Kitasatosporales</taxon>
        <taxon>Streptomycetaceae</taxon>
        <taxon>Streptomyces</taxon>
    </lineage>
</organism>
<feature type="transmembrane region" description="Helical" evidence="1">
    <location>
        <begin position="120"/>
        <end position="147"/>
    </location>
</feature>
<comment type="caution">
    <text evidence="2">The sequence shown here is derived from an EMBL/GenBank/DDBJ whole genome shotgun (WGS) entry which is preliminary data.</text>
</comment>
<keyword evidence="1" id="KW-0472">Membrane</keyword>
<reference evidence="3" key="1">
    <citation type="journal article" date="2019" name="Int. J. Syst. Evol. Microbiol.">
        <title>The Global Catalogue of Microorganisms (GCM) 10K type strain sequencing project: providing services to taxonomists for standard genome sequencing and annotation.</title>
        <authorList>
            <consortium name="The Broad Institute Genomics Platform"/>
            <consortium name="The Broad Institute Genome Sequencing Center for Infectious Disease"/>
            <person name="Wu L."/>
            <person name="Ma J."/>
        </authorList>
    </citation>
    <scope>NUCLEOTIDE SEQUENCE [LARGE SCALE GENOMIC DNA]</scope>
    <source>
        <strain evidence="3">SYNS20</strain>
    </source>
</reference>
<keyword evidence="3" id="KW-1185">Reference proteome</keyword>
<keyword evidence="1" id="KW-0812">Transmembrane</keyword>
<dbReference type="RefSeq" id="WP_381825473.1">
    <property type="nucleotide sequence ID" value="NZ_JBHTCF010000001.1"/>
</dbReference>
<feature type="transmembrane region" description="Helical" evidence="1">
    <location>
        <begin position="159"/>
        <end position="185"/>
    </location>
</feature>
<dbReference type="EMBL" id="JBHTCF010000001">
    <property type="protein sequence ID" value="MFC7302860.1"/>
    <property type="molecule type" value="Genomic_DNA"/>
</dbReference>
<feature type="transmembrane region" description="Helical" evidence="1">
    <location>
        <begin position="197"/>
        <end position="217"/>
    </location>
</feature>
<feature type="transmembrane region" description="Helical" evidence="1">
    <location>
        <begin position="85"/>
        <end position="108"/>
    </location>
</feature>
<keyword evidence="1" id="KW-1133">Transmembrane helix</keyword>
<name>A0ABW2JBK2_9ACTN</name>
<evidence type="ECO:0000313" key="2">
    <source>
        <dbReference type="EMBL" id="MFC7302860.1"/>
    </source>
</evidence>
<evidence type="ECO:0000313" key="3">
    <source>
        <dbReference type="Proteomes" id="UP001596523"/>
    </source>
</evidence>
<proteinExistence type="predicted"/>